<name>F6GU38_VITVI</name>
<dbReference type="AlphaFoldDB" id="F6GU38"/>
<evidence type="ECO:0000256" key="1">
    <source>
        <dbReference type="SAM" id="MobiDB-lite"/>
    </source>
</evidence>
<dbReference type="Proteomes" id="UP000009183">
    <property type="component" value="Chromosome 6"/>
</dbReference>
<keyword evidence="3" id="KW-1185">Reference proteome</keyword>
<dbReference type="EMBL" id="FN594951">
    <property type="protein sequence ID" value="CCB43702.1"/>
    <property type="molecule type" value="Genomic_DNA"/>
</dbReference>
<dbReference type="HOGENOM" id="CLU_1689896_0_0_1"/>
<protein>
    <submittedName>
        <fullName evidence="2">Uncharacterized protein</fullName>
    </submittedName>
</protein>
<evidence type="ECO:0000313" key="2">
    <source>
        <dbReference type="EMBL" id="CCB43702.1"/>
    </source>
</evidence>
<gene>
    <name evidence="2" type="ordered locus">VIT_06s0004g02310</name>
</gene>
<proteinExistence type="predicted"/>
<evidence type="ECO:0000313" key="3">
    <source>
        <dbReference type="Proteomes" id="UP000009183"/>
    </source>
</evidence>
<dbReference type="PaxDb" id="29760-VIT_06s0004g02310.t01"/>
<sequence length="156" mass="17563">MGQGFLSGTERSDCFTLRTKPKYKKKAKDQDGGKFSAETLKSEDSVEEGDAEQLKKVFGDEIRNAQRDEKLYSEQRRKANDVKKVTQHALCGLNATLSSPQGTILTSVKMLTMAPFIPPIHLYLFDPMLLKISLSCIYKVMASFFFLYHCLVASIL</sequence>
<reference evidence="3" key="1">
    <citation type="journal article" date="2007" name="Nature">
        <title>The grapevine genome sequence suggests ancestral hexaploidization in major angiosperm phyla.</title>
        <authorList>
            <consortium name="The French-Italian Public Consortium for Grapevine Genome Characterization."/>
            <person name="Jaillon O."/>
            <person name="Aury J.-M."/>
            <person name="Noel B."/>
            <person name="Policriti A."/>
            <person name="Clepet C."/>
            <person name="Casagrande A."/>
            <person name="Choisne N."/>
            <person name="Aubourg S."/>
            <person name="Vitulo N."/>
            <person name="Jubin C."/>
            <person name="Vezzi A."/>
            <person name="Legeai F."/>
            <person name="Hugueney P."/>
            <person name="Dasilva C."/>
            <person name="Horner D."/>
            <person name="Mica E."/>
            <person name="Jublot D."/>
            <person name="Poulain J."/>
            <person name="Bruyere C."/>
            <person name="Billault A."/>
            <person name="Segurens B."/>
            <person name="Gouyvenoux M."/>
            <person name="Ugarte E."/>
            <person name="Cattonaro F."/>
            <person name="Anthouard V."/>
            <person name="Vico V."/>
            <person name="Del Fabbro C."/>
            <person name="Alaux M."/>
            <person name="Di Gaspero G."/>
            <person name="Dumas V."/>
            <person name="Felice N."/>
            <person name="Paillard S."/>
            <person name="Juman I."/>
            <person name="Moroldo M."/>
            <person name="Scalabrin S."/>
            <person name="Canaguier A."/>
            <person name="Le Clainche I."/>
            <person name="Malacrida G."/>
            <person name="Durand E."/>
            <person name="Pesole G."/>
            <person name="Laucou V."/>
            <person name="Chatelet P."/>
            <person name="Merdinoglu D."/>
            <person name="Delledonne M."/>
            <person name="Pezzotti M."/>
            <person name="Lecharny A."/>
            <person name="Scarpelli C."/>
            <person name="Artiguenave F."/>
            <person name="Pe M.E."/>
            <person name="Valle G."/>
            <person name="Morgante M."/>
            <person name="Caboche M."/>
            <person name="Adam-Blondon A.-F."/>
            <person name="Weissenbach J."/>
            <person name="Quetier F."/>
            <person name="Wincker P."/>
        </authorList>
    </citation>
    <scope>NUCLEOTIDE SEQUENCE [LARGE SCALE GENOMIC DNA]</scope>
    <source>
        <strain evidence="3">cv. Pinot noir / PN40024</strain>
    </source>
</reference>
<dbReference type="InParanoid" id="F6GU38"/>
<accession>F6GU38</accession>
<organism evidence="2 3">
    <name type="scientific">Vitis vinifera</name>
    <name type="common">Grape</name>
    <dbReference type="NCBI Taxonomy" id="29760"/>
    <lineage>
        <taxon>Eukaryota</taxon>
        <taxon>Viridiplantae</taxon>
        <taxon>Streptophyta</taxon>
        <taxon>Embryophyta</taxon>
        <taxon>Tracheophyta</taxon>
        <taxon>Spermatophyta</taxon>
        <taxon>Magnoliopsida</taxon>
        <taxon>eudicotyledons</taxon>
        <taxon>Gunneridae</taxon>
        <taxon>Pentapetalae</taxon>
        <taxon>rosids</taxon>
        <taxon>Vitales</taxon>
        <taxon>Vitaceae</taxon>
        <taxon>Viteae</taxon>
        <taxon>Vitis</taxon>
    </lineage>
</organism>
<feature type="region of interest" description="Disordered" evidence="1">
    <location>
        <begin position="22"/>
        <end position="48"/>
    </location>
</feature>